<keyword evidence="11" id="KW-1185">Reference proteome</keyword>
<feature type="signal peptide" evidence="9">
    <location>
        <begin position="1"/>
        <end position="23"/>
    </location>
</feature>
<dbReference type="PANTHER" id="PTHR12015:SF147">
    <property type="entry name" value="C-C MOTIF CHEMOKINE 13"/>
    <property type="match status" value="1"/>
</dbReference>
<evidence type="ECO:0000256" key="2">
    <source>
        <dbReference type="ARBA" id="ARBA00010868"/>
    </source>
</evidence>
<dbReference type="SMART" id="SM00199">
    <property type="entry name" value="SCY"/>
    <property type="match status" value="1"/>
</dbReference>
<dbReference type="CDD" id="cd00272">
    <property type="entry name" value="Chemokine_CC"/>
    <property type="match status" value="1"/>
</dbReference>
<gene>
    <name evidence="12" type="primary">LOC101347534</name>
</gene>
<evidence type="ECO:0000313" key="12">
    <source>
        <dbReference type="RefSeq" id="XP_023595434.1"/>
    </source>
</evidence>
<feature type="domain" description="Chemokine interleukin-8-like" evidence="10">
    <location>
        <begin position="31"/>
        <end position="90"/>
    </location>
</feature>
<proteinExistence type="inferred from homology"/>
<evidence type="ECO:0000256" key="1">
    <source>
        <dbReference type="ARBA" id="ARBA00004613"/>
    </source>
</evidence>
<dbReference type="Pfam" id="PF00048">
    <property type="entry name" value="IL8"/>
    <property type="match status" value="1"/>
</dbReference>
<keyword evidence="6 9" id="KW-0732">Signal</keyword>
<evidence type="ECO:0000256" key="9">
    <source>
        <dbReference type="RuleBase" id="RU361150"/>
    </source>
</evidence>
<evidence type="ECO:0000256" key="4">
    <source>
        <dbReference type="ARBA" id="ARBA00022514"/>
    </source>
</evidence>
<dbReference type="GO" id="GO:0008009">
    <property type="term" value="F:chemokine activity"/>
    <property type="evidence" value="ECO:0007669"/>
    <property type="project" value="InterPro"/>
</dbReference>
<keyword evidence="3 9" id="KW-0145">Chemotaxis</keyword>
<sequence length="99" mass="11190">MKVSAEFLCLLLTAATFNTQVLAQPEASSISTICCFNVASRKIPIQRLESYTRITSSKCPLKAVVFKTKLTKKICANPKEKWVQDFMKYLDQKSQTPKL</sequence>
<dbReference type="GO" id="GO:0030335">
    <property type="term" value="P:positive regulation of cell migration"/>
    <property type="evidence" value="ECO:0007669"/>
    <property type="project" value="TreeGrafter"/>
</dbReference>
<keyword evidence="7" id="KW-1015">Disulfide bond</keyword>
<keyword evidence="4 9" id="KW-0202">Cytokine</keyword>
<dbReference type="GO" id="GO:0005615">
    <property type="term" value="C:extracellular space"/>
    <property type="evidence" value="ECO:0007669"/>
    <property type="project" value="UniProtKB-KW"/>
</dbReference>
<dbReference type="GO" id="GO:0048020">
    <property type="term" value="F:CCR chemokine receptor binding"/>
    <property type="evidence" value="ECO:0007669"/>
    <property type="project" value="TreeGrafter"/>
</dbReference>
<keyword evidence="8" id="KW-0395">Inflammatory response</keyword>
<feature type="chain" id="PRO_5015800662" description="C-C motif chemokine" evidence="9">
    <location>
        <begin position="24"/>
        <end position="99"/>
    </location>
</feature>
<dbReference type="PROSITE" id="PS00472">
    <property type="entry name" value="SMALL_CYTOKINES_CC"/>
    <property type="match status" value="1"/>
</dbReference>
<dbReference type="SUPFAM" id="SSF54117">
    <property type="entry name" value="Interleukin 8-like chemokines"/>
    <property type="match status" value="1"/>
</dbReference>
<dbReference type="GO" id="GO:0070098">
    <property type="term" value="P:chemokine-mediated signaling pathway"/>
    <property type="evidence" value="ECO:0007669"/>
    <property type="project" value="TreeGrafter"/>
</dbReference>
<evidence type="ECO:0000256" key="8">
    <source>
        <dbReference type="ARBA" id="ARBA00023198"/>
    </source>
</evidence>
<dbReference type="GO" id="GO:0061844">
    <property type="term" value="P:antimicrobial humoral immune response mediated by antimicrobial peptide"/>
    <property type="evidence" value="ECO:0007669"/>
    <property type="project" value="TreeGrafter"/>
</dbReference>
<keyword evidence="5 9" id="KW-0964">Secreted</keyword>
<protein>
    <recommendedName>
        <fullName evidence="9">C-C motif chemokine</fullName>
    </recommendedName>
</protein>
<dbReference type="GO" id="GO:0006954">
    <property type="term" value="P:inflammatory response"/>
    <property type="evidence" value="ECO:0007669"/>
    <property type="project" value="UniProtKB-KW"/>
</dbReference>
<dbReference type="GeneID" id="101347534"/>
<evidence type="ECO:0000259" key="10">
    <source>
        <dbReference type="SMART" id="SM00199"/>
    </source>
</evidence>
<name>A0A2Y9RU11_TRIMA</name>
<dbReference type="FunFam" id="2.40.50.40:FF:000002">
    <property type="entry name" value="C-C motif chemokine"/>
    <property type="match status" value="1"/>
</dbReference>
<dbReference type="InterPro" id="IPR036048">
    <property type="entry name" value="Interleukin_8-like_sf"/>
</dbReference>
<dbReference type="AlphaFoldDB" id="A0A2Y9RU11"/>
<dbReference type="GO" id="GO:0048245">
    <property type="term" value="P:eosinophil chemotaxis"/>
    <property type="evidence" value="ECO:0007669"/>
    <property type="project" value="TreeGrafter"/>
</dbReference>
<dbReference type="Gene3D" id="2.40.50.40">
    <property type="match status" value="1"/>
</dbReference>
<dbReference type="RefSeq" id="XP_023595434.1">
    <property type="nucleotide sequence ID" value="XM_023739666.1"/>
</dbReference>
<evidence type="ECO:0000256" key="6">
    <source>
        <dbReference type="ARBA" id="ARBA00022729"/>
    </source>
</evidence>
<evidence type="ECO:0000256" key="5">
    <source>
        <dbReference type="ARBA" id="ARBA00022525"/>
    </source>
</evidence>
<dbReference type="Proteomes" id="UP000248480">
    <property type="component" value="Unplaced"/>
</dbReference>
<dbReference type="InterPro" id="IPR000827">
    <property type="entry name" value="Chemokine_CC_CS"/>
</dbReference>
<reference evidence="12" key="1">
    <citation type="submission" date="2025-08" db="UniProtKB">
        <authorList>
            <consortium name="RefSeq"/>
        </authorList>
    </citation>
    <scope>IDENTIFICATION</scope>
</reference>
<evidence type="ECO:0000313" key="11">
    <source>
        <dbReference type="Proteomes" id="UP000248480"/>
    </source>
</evidence>
<comment type="similarity">
    <text evidence="2 9">Belongs to the intercrine beta (chemokine CC) family.</text>
</comment>
<dbReference type="InterPro" id="IPR039809">
    <property type="entry name" value="Chemokine_b/g/d"/>
</dbReference>
<dbReference type="PANTHER" id="PTHR12015">
    <property type="entry name" value="SMALL INDUCIBLE CYTOKINE A"/>
    <property type="match status" value="1"/>
</dbReference>
<evidence type="ECO:0000256" key="7">
    <source>
        <dbReference type="ARBA" id="ARBA00023157"/>
    </source>
</evidence>
<accession>A0A2Y9RU11</accession>
<organism evidence="11 12">
    <name type="scientific">Trichechus manatus latirostris</name>
    <name type="common">Florida manatee</name>
    <dbReference type="NCBI Taxonomy" id="127582"/>
    <lineage>
        <taxon>Eukaryota</taxon>
        <taxon>Metazoa</taxon>
        <taxon>Chordata</taxon>
        <taxon>Craniata</taxon>
        <taxon>Vertebrata</taxon>
        <taxon>Euteleostomi</taxon>
        <taxon>Mammalia</taxon>
        <taxon>Eutheria</taxon>
        <taxon>Afrotheria</taxon>
        <taxon>Sirenia</taxon>
        <taxon>Trichechidae</taxon>
        <taxon>Trichechus</taxon>
    </lineage>
</organism>
<comment type="subcellular location">
    <subcellularLocation>
        <location evidence="1 9">Secreted</location>
    </subcellularLocation>
</comment>
<dbReference type="InterPro" id="IPR001811">
    <property type="entry name" value="Chemokine_IL8-like_dom"/>
</dbReference>
<evidence type="ECO:0000256" key="3">
    <source>
        <dbReference type="ARBA" id="ARBA00022500"/>
    </source>
</evidence>